<dbReference type="InterPro" id="IPR036513">
    <property type="entry name" value="STAS_dom_sf"/>
</dbReference>
<evidence type="ECO:0000313" key="4">
    <source>
        <dbReference type="EMBL" id="GIG76173.1"/>
    </source>
</evidence>
<dbReference type="SUPFAM" id="SSF52091">
    <property type="entry name" value="SpoIIaa-like"/>
    <property type="match status" value="1"/>
</dbReference>
<evidence type="ECO:0000256" key="1">
    <source>
        <dbReference type="ARBA" id="ARBA00009013"/>
    </source>
</evidence>
<dbReference type="InterPro" id="IPR002645">
    <property type="entry name" value="STAS_dom"/>
</dbReference>
<dbReference type="NCBIfam" id="TIGR00377">
    <property type="entry name" value="ant_ant_sig"/>
    <property type="match status" value="1"/>
</dbReference>
<dbReference type="InterPro" id="IPR058548">
    <property type="entry name" value="MlaB-like_STAS"/>
</dbReference>
<evidence type="ECO:0000256" key="2">
    <source>
        <dbReference type="RuleBase" id="RU003749"/>
    </source>
</evidence>
<dbReference type="GO" id="GO:0043856">
    <property type="term" value="F:anti-sigma factor antagonist activity"/>
    <property type="evidence" value="ECO:0007669"/>
    <property type="project" value="InterPro"/>
</dbReference>
<keyword evidence="5" id="KW-1185">Reference proteome</keyword>
<evidence type="ECO:0000259" key="3">
    <source>
        <dbReference type="PROSITE" id="PS50801"/>
    </source>
</evidence>
<proteinExistence type="inferred from homology"/>
<dbReference type="PANTHER" id="PTHR33495">
    <property type="entry name" value="ANTI-SIGMA FACTOR ANTAGONIST TM_1081-RELATED-RELATED"/>
    <property type="match status" value="1"/>
</dbReference>
<comment type="similarity">
    <text evidence="1 2">Belongs to the anti-sigma-factor antagonist family.</text>
</comment>
<evidence type="ECO:0000313" key="5">
    <source>
        <dbReference type="Proteomes" id="UP000653674"/>
    </source>
</evidence>
<dbReference type="PROSITE" id="PS50801">
    <property type="entry name" value="STAS"/>
    <property type="match status" value="1"/>
</dbReference>
<dbReference type="Proteomes" id="UP000653674">
    <property type="component" value="Unassembled WGS sequence"/>
</dbReference>
<dbReference type="PANTHER" id="PTHR33495:SF2">
    <property type="entry name" value="ANTI-SIGMA FACTOR ANTAGONIST TM_1081-RELATED"/>
    <property type="match status" value="1"/>
</dbReference>
<comment type="caution">
    <text evidence="4">The sequence shown here is derived from an EMBL/GenBank/DDBJ whole genome shotgun (WGS) entry which is preliminary data.</text>
</comment>
<dbReference type="AlphaFoldDB" id="A0A8J3PPR0"/>
<feature type="domain" description="STAS" evidence="3">
    <location>
        <begin position="14"/>
        <end position="119"/>
    </location>
</feature>
<name>A0A8J3PPR0_9ACTN</name>
<reference evidence="4" key="1">
    <citation type="submission" date="2021-01" db="EMBL/GenBank/DDBJ databases">
        <title>Whole genome shotgun sequence of Planosporangium flavigriseum NBRC 105377.</title>
        <authorList>
            <person name="Komaki H."/>
            <person name="Tamura T."/>
        </authorList>
    </citation>
    <scope>NUCLEOTIDE SEQUENCE</scope>
    <source>
        <strain evidence="4">NBRC 105377</strain>
    </source>
</reference>
<accession>A0A8J3PPR0</accession>
<dbReference type="Gene3D" id="3.30.750.24">
    <property type="entry name" value="STAS domain"/>
    <property type="match status" value="1"/>
</dbReference>
<dbReference type="CDD" id="cd07043">
    <property type="entry name" value="STAS_anti-anti-sigma_factors"/>
    <property type="match status" value="1"/>
</dbReference>
<organism evidence="4 5">
    <name type="scientific">Planosporangium flavigriseum</name>
    <dbReference type="NCBI Taxonomy" id="373681"/>
    <lineage>
        <taxon>Bacteria</taxon>
        <taxon>Bacillati</taxon>
        <taxon>Actinomycetota</taxon>
        <taxon>Actinomycetes</taxon>
        <taxon>Micromonosporales</taxon>
        <taxon>Micromonosporaceae</taxon>
        <taxon>Planosporangium</taxon>
    </lineage>
</organism>
<dbReference type="InterPro" id="IPR003658">
    <property type="entry name" value="Anti-sigma_ant"/>
</dbReference>
<dbReference type="Pfam" id="PF13466">
    <property type="entry name" value="STAS_2"/>
    <property type="match status" value="1"/>
</dbReference>
<sequence length="119" mass="12891">MLVASKLPQADTFSLNVSRDSDGVVRLTVSGELDIYAAPRLREAIQGALAEPGTSDLTVDFANVDYIDCTGVSALITGRRLARERGTRFGVVNPHGQVLRVFTVLRLDHVLLSDLQHCA</sequence>
<protein>
    <recommendedName>
        <fullName evidence="2">Anti-sigma factor antagonist</fullName>
    </recommendedName>
</protein>
<dbReference type="EMBL" id="BONU01000046">
    <property type="protein sequence ID" value="GIG76173.1"/>
    <property type="molecule type" value="Genomic_DNA"/>
</dbReference>
<gene>
    <name evidence="4" type="ORF">Pfl04_45770</name>
</gene>